<dbReference type="InterPro" id="IPR055138">
    <property type="entry name" value="Neopullulanase-like_C"/>
</dbReference>
<sequence>MNQPFLFHGQDAFWVEQIPDALRVTVAIKAELAVEHLYIRCEPDNEEELIAMKPGDRKNRLRYWHGELPLNHDKDLTAYCFKLLTRNQQWWLSGSGVTERVPGREFHFKFNRCHQPPDWFSQQVFYQIFPDRFNNGDPSISVRAGEYCLKGSERPTVVKDWGEPVAGHGSSGASEFYGGDLRGIENKLDYLEQLGVTALYLNPIFKAPSNHKYDTTDYLTIDPHLGTNEQFAVMVNKLHQRGMRIILDAVFNHTSVDHSWFDKYQRNDSMQRKGAFGHPDSPYRHYYQFDGDSDTYISWKGIDSLPKLNFSNPEVQNFIYAGDEAVIKHWLKPPYTIDGWRFDVIHMLGEGVGAKNNAHYVQAFRQAAKSVNPNSFVLGEHFFEASSWLQGEQEDGAMNYYGFGHPVRAFLAGQDISYHPCQIDAATFAQWLDEARSKIPWLNQLSQLNQLDSHDTARFLTLLNNDQALMQQALIMLFAYVGTPCLYYGTEVALEGGQDPDCRRCFPWERVEANHPMLGFVQQLIAVRKEEAALQTGSFQWLHALGRQLAFARSFGDDRVICVLNADKQPVSLDLPVWQLGIEAGQADDLLAGDNLIVRSGMLTINLLAKEGKLLKLAAK</sequence>
<dbReference type="GO" id="GO:0005975">
    <property type="term" value="P:carbohydrate metabolic process"/>
    <property type="evidence" value="ECO:0007669"/>
    <property type="project" value="InterPro"/>
</dbReference>
<dbReference type="Proteomes" id="UP000028006">
    <property type="component" value="Unassembled WGS sequence"/>
</dbReference>
<name>A0A081N9N8_9GAMM</name>
<dbReference type="Pfam" id="PF22460">
    <property type="entry name" value="Neopullulanase-like_C"/>
    <property type="match status" value="1"/>
</dbReference>
<dbReference type="PIRSF" id="PIRSF036918">
    <property type="entry name" value="Maltodextrin_glucosidase"/>
    <property type="match status" value="1"/>
</dbReference>
<evidence type="ECO:0000313" key="7">
    <source>
        <dbReference type="Proteomes" id="UP000028006"/>
    </source>
</evidence>
<dbReference type="GO" id="GO:0005737">
    <property type="term" value="C:cytoplasm"/>
    <property type="evidence" value="ECO:0007669"/>
    <property type="project" value="InterPro"/>
</dbReference>
<accession>A0A081N9N8</accession>
<dbReference type="InterPro" id="IPR006047">
    <property type="entry name" value="GH13_cat_dom"/>
</dbReference>
<dbReference type="RefSeq" id="WP_034872296.1">
    <property type="nucleotide sequence ID" value="NZ_JOKG01000001.1"/>
</dbReference>
<dbReference type="NCBIfam" id="NF008051">
    <property type="entry name" value="PRK10785.1"/>
    <property type="match status" value="1"/>
</dbReference>
<dbReference type="CDD" id="cd11338">
    <property type="entry name" value="AmyAc_CMD"/>
    <property type="match status" value="1"/>
</dbReference>
<organism evidence="6 7">
    <name type="scientific">Endozoicomonas montiporae</name>
    <dbReference type="NCBI Taxonomy" id="1027273"/>
    <lineage>
        <taxon>Bacteria</taxon>
        <taxon>Pseudomonadati</taxon>
        <taxon>Pseudomonadota</taxon>
        <taxon>Gammaproteobacteria</taxon>
        <taxon>Oceanospirillales</taxon>
        <taxon>Endozoicomonadaceae</taxon>
        <taxon>Endozoicomonas</taxon>
    </lineage>
</organism>
<dbReference type="SMART" id="SM00642">
    <property type="entry name" value="Aamy"/>
    <property type="match status" value="1"/>
</dbReference>
<evidence type="ECO:0000259" key="5">
    <source>
        <dbReference type="SMART" id="SM00642"/>
    </source>
</evidence>
<keyword evidence="7" id="KW-1185">Reference proteome</keyword>
<dbReference type="SUPFAM" id="SSF81296">
    <property type="entry name" value="E set domains"/>
    <property type="match status" value="1"/>
</dbReference>
<evidence type="ECO:0000256" key="4">
    <source>
        <dbReference type="PIRSR" id="PIRSR036918-51"/>
    </source>
</evidence>
<dbReference type="PANTHER" id="PTHR10357:SF210">
    <property type="entry name" value="MALTODEXTRIN GLUCOSIDASE"/>
    <property type="match status" value="1"/>
</dbReference>
<feature type="domain" description="Glycosyl hydrolase family 13 catalytic" evidence="5">
    <location>
        <begin position="127"/>
        <end position="528"/>
    </location>
</feature>
<dbReference type="InterPro" id="IPR014756">
    <property type="entry name" value="Ig_E-set"/>
</dbReference>
<feature type="active site" description="Nucleophile" evidence="3">
    <location>
        <position position="343"/>
    </location>
</feature>
<dbReference type="InterPro" id="IPR004185">
    <property type="entry name" value="Glyco_hydro_13_lg-like_dom"/>
</dbReference>
<dbReference type="SUPFAM" id="SSF51011">
    <property type="entry name" value="Glycosyl hydrolase domain"/>
    <property type="match status" value="1"/>
</dbReference>
<dbReference type="GO" id="GO:0004558">
    <property type="term" value="F:alpha-1,4-glucosidase activity"/>
    <property type="evidence" value="ECO:0007669"/>
    <property type="project" value="InterPro"/>
</dbReference>
<feature type="active site" description="Proton donor" evidence="3">
    <location>
        <position position="380"/>
    </location>
</feature>
<dbReference type="InterPro" id="IPR013780">
    <property type="entry name" value="Glyco_hydro_b"/>
</dbReference>
<dbReference type="Gene3D" id="3.20.20.80">
    <property type="entry name" value="Glycosidases"/>
    <property type="match status" value="1"/>
</dbReference>
<evidence type="ECO:0000256" key="1">
    <source>
        <dbReference type="ARBA" id="ARBA00022801"/>
    </source>
</evidence>
<keyword evidence="2" id="KW-0326">Glycosidase</keyword>
<evidence type="ECO:0000256" key="2">
    <source>
        <dbReference type="ARBA" id="ARBA00023295"/>
    </source>
</evidence>
<comment type="caution">
    <text evidence="6">The sequence shown here is derived from an EMBL/GenBank/DDBJ whole genome shotgun (WGS) entry which is preliminary data.</text>
</comment>
<reference evidence="6 7" key="1">
    <citation type="submission" date="2014-06" db="EMBL/GenBank/DDBJ databases">
        <title>Whole Genome Sequences of Three Symbiotic Endozoicomonas Bacteria.</title>
        <authorList>
            <person name="Neave M.J."/>
            <person name="Apprill A."/>
            <person name="Voolstra C.R."/>
        </authorList>
    </citation>
    <scope>NUCLEOTIDE SEQUENCE [LARGE SCALE GENOMIC DNA]</scope>
    <source>
        <strain evidence="6 7">LMG 24815</strain>
    </source>
</reference>
<dbReference type="eggNOG" id="COG0366">
    <property type="taxonomic scope" value="Bacteria"/>
</dbReference>
<dbReference type="SUPFAM" id="SSF51445">
    <property type="entry name" value="(Trans)glycosidases"/>
    <property type="match status" value="1"/>
</dbReference>
<dbReference type="Gene3D" id="2.60.40.1180">
    <property type="entry name" value="Golgi alpha-mannosidase II"/>
    <property type="match status" value="1"/>
</dbReference>
<keyword evidence="1" id="KW-0378">Hydrolase</keyword>
<dbReference type="Pfam" id="PF00128">
    <property type="entry name" value="Alpha-amylase"/>
    <property type="match status" value="1"/>
</dbReference>
<evidence type="ECO:0000313" key="6">
    <source>
        <dbReference type="EMBL" id="KEQ15161.1"/>
    </source>
</evidence>
<dbReference type="PANTHER" id="PTHR10357">
    <property type="entry name" value="ALPHA-AMYLASE FAMILY MEMBER"/>
    <property type="match status" value="1"/>
</dbReference>
<dbReference type="InterPro" id="IPR017853">
    <property type="entry name" value="GH"/>
</dbReference>
<dbReference type="CDD" id="cd02857">
    <property type="entry name" value="E_set_CDase_PDE_N"/>
    <property type="match status" value="1"/>
</dbReference>
<dbReference type="InterPro" id="IPR017069">
    <property type="entry name" value="MalZ"/>
</dbReference>
<gene>
    <name evidence="6" type="ORF">GZ77_00200</name>
</gene>
<proteinExistence type="predicted"/>
<feature type="site" description="Transition state stabilizer" evidence="4">
    <location>
        <position position="455"/>
    </location>
</feature>
<dbReference type="AlphaFoldDB" id="A0A081N9N8"/>
<protein>
    <submittedName>
        <fullName evidence="6">Maltodextrin glucosidase</fullName>
    </submittedName>
</protein>
<dbReference type="EMBL" id="JOKG01000001">
    <property type="protein sequence ID" value="KEQ15161.1"/>
    <property type="molecule type" value="Genomic_DNA"/>
</dbReference>
<evidence type="ECO:0000256" key="3">
    <source>
        <dbReference type="PIRSR" id="PIRSR036918-50"/>
    </source>
</evidence>